<evidence type="ECO:0000256" key="2">
    <source>
        <dbReference type="ARBA" id="ARBA00008417"/>
    </source>
</evidence>
<feature type="transmembrane region" description="Helical" evidence="10">
    <location>
        <begin position="429"/>
        <end position="446"/>
    </location>
</feature>
<dbReference type="GO" id="GO:0046677">
    <property type="term" value="P:response to antibiotic"/>
    <property type="evidence" value="ECO:0007669"/>
    <property type="project" value="UniProtKB-KW"/>
</dbReference>
<accession>A0A9D1ICY1</accession>
<evidence type="ECO:0000256" key="5">
    <source>
        <dbReference type="ARBA" id="ARBA00022475"/>
    </source>
</evidence>
<dbReference type="CDD" id="cd13143">
    <property type="entry name" value="MATE_MepA_like"/>
    <property type="match status" value="1"/>
</dbReference>
<dbReference type="PANTHER" id="PTHR43823">
    <property type="entry name" value="SPORULATION PROTEIN YKVU"/>
    <property type="match status" value="1"/>
</dbReference>
<dbReference type="InterPro" id="IPR002528">
    <property type="entry name" value="MATE_fam"/>
</dbReference>
<keyword evidence="7 10" id="KW-1133">Transmembrane helix</keyword>
<reference evidence="11" key="2">
    <citation type="journal article" date="2021" name="PeerJ">
        <title>Extensive microbial diversity within the chicken gut microbiome revealed by metagenomics and culture.</title>
        <authorList>
            <person name="Gilroy R."/>
            <person name="Ravi A."/>
            <person name="Getino M."/>
            <person name="Pursley I."/>
            <person name="Horton D.L."/>
            <person name="Alikhan N.F."/>
            <person name="Baker D."/>
            <person name="Gharbi K."/>
            <person name="Hall N."/>
            <person name="Watson M."/>
            <person name="Adriaenssens E.M."/>
            <person name="Foster-Nyarko E."/>
            <person name="Jarju S."/>
            <person name="Secka A."/>
            <person name="Antonio M."/>
            <person name="Oren A."/>
            <person name="Chaudhuri R.R."/>
            <person name="La Ragione R."/>
            <person name="Hildebrand F."/>
            <person name="Pallen M.J."/>
        </authorList>
    </citation>
    <scope>NUCLEOTIDE SEQUENCE</scope>
    <source>
        <strain evidence="11">ChiHcec3-11533</strain>
    </source>
</reference>
<keyword evidence="5" id="KW-1003">Cell membrane</keyword>
<evidence type="ECO:0000313" key="12">
    <source>
        <dbReference type="Proteomes" id="UP000824072"/>
    </source>
</evidence>
<feature type="transmembrane region" description="Helical" evidence="10">
    <location>
        <begin position="169"/>
        <end position="190"/>
    </location>
</feature>
<evidence type="ECO:0000256" key="6">
    <source>
        <dbReference type="ARBA" id="ARBA00022692"/>
    </source>
</evidence>
<dbReference type="PIRSF" id="PIRSF006603">
    <property type="entry name" value="DinF"/>
    <property type="match status" value="1"/>
</dbReference>
<proteinExistence type="inferred from homology"/>
<evidence type="ECO:0000256" key="10">
    <source>
        <dbReference type="SAM" id="Phobius"/>
    </source>
</evidence>
<dbReference type="AlphaFoldDB" id="A0A9D1ICY1"/>
<comment type="similarity">
    <text evidence="2">Belongs to the multi antimicrobial extrusion (MATE) (TC 2.A.66.1) family. MepA subfamily.</text>
</comment>
<dbReference type="NCBIfam" id="TIGR00797">
    <property type="entry name" value="matE"/>
    <property type="match status" value="1"/>
</dbReference>
<feature type="transmembrane region" description="Helical" evidence="10">
    <location>
        <begin position="55"/>
        <end position="75"/>
    </location>
</feature>
<keyword evidence="4" id="KW-0813">Transport</keyword>
<dbReference type="InterPro" id="IPR045070">
    <property type="entry name" value="MATE_MepA-like"/>
</dbReference>
<dbReference type="GO" id="GO:0042910">
    <property type="term" value="F:xenobiotic transmembrane transporter activity"/>
    <property type="evidence" value="ECO:0007669"/>
    <property type="project" value="InterPro"/>
</dbReference>
<feature type="transmembrane region" description="Helical" evidence="10">
    <location>
        <begin position="96"/>
        <end position="120"/>
    </location>
</feature>
<dbReference type="InterPro" id="IPR051327">
    <property type="entry name" value="MATE_MepA_subfamily"/>
</dbReference>
<evidence type="ECO:0000256" key="3">
    <source>
        <dbReference type="ARBA" id="ARBA00022106"/>
    </source>
</evidence>
<evidence type="ECO:0000256" key="7">
    <source>
        <dbReference type="ARBA" id="ARBA00022989"/>
    </source>
</evidence>
<keyword evidence="6 10" id="KW-0812">Transmembrane</keyword>
<evidence type="ECO:0000256" key="9">
    <source>
        <dbReference type="ARBA" id="ARBA00023251"/>
    </source>
</evidence>
<feature type="transmembrane region" description="Helical" evidence="10">
    <location>
        <begin position="404"/>
        <end position="423"/>
    </location>
</feature>
<feature type="transmembrane region" description="Helical" evidence="10">
    <location>
        <begin position="196"/>
        <end position="219"/>
    </location>
</feature>
<feature type="transmembrane region" description="Helical" evidence="10">
    <location>
        <begin position="140"/>
        <end position="157"/>
    </location>
</feature>
<dbReference type="InterPro" id="IPR048279">
    <property type="entry name" value="MdtK-like"/>
</dbReference>
<organism evidence="11 12">
    <name type="scientific">Candidatus Pullichristensenella excrementigallinarum</name>
    <dbReference type="NCBI Taxonomy" id="2840907"/>
    <lineage>
        <taxon>Bacteria</taxon>
        <taxon>Bacillati</taxon>
        <taxon>Bacillota</taxon>
        <taxon>Clostridia</taxon>
        <taxon>Candidatus Pullichristensenella</taxon>
    </lineage>
</organism>
<keyword evidence="9" id="KW-0046">Antibiotic resistance</keyword>
<evidence type="ECO:0000256" key="4">
    <source>
        <dbReference type="ARBA" id="ARBA00022448"/>
    </source>
</evidence>
<feature type="transmembrane region" description="Helical" evidence="10">
    <location>
        <begin position="20"/>
        <end position="40"/>
    </location>
</feature>
<dbReference type="Pfam" id="PF01554">
    <property type="entry name" value="MatE"/>
    <property type="match status" value="2"/>
</dbReference>
<dbReference type="Proteomes" id="UP000824072">
    <property type="component" value="Unassembled WGS sequence"/>
</dbReference>
<reference evidence="11" key="1">
    <citation type="submission" date="2020-10" db="EMBL/GenBank/DDBJ databases">
        <authorList>
            <person name="Gilroy R."/>
        </authorList>
    </citation>
    <scope>NUCLEOTIDE SEQUENCE</scope>
    <source>
        <strain evidence="11">ChiHcec3-11533</strain>
    </source>
</reference>
<evidence type="ECO:0000313" key="11">
    <source>
        <dbReference type="EMBL" id="HIU33724.1"/>
    </source>
</evidence>
<comment type="subcellular location">
    <subcellularLocation>
        <location evidence="1">Cell membrane</location>
        <topology evidence="1">Multi-pass membrane protein</topology>
    </subcellularLocation>
</comment>
<comment type="caution">
    <text evidence="11">The sequence shown here is derived from an EMBL/GenBank/DDBJ whole genome shotgun (WGS) entry which is preliminary data.</text>
</comment>
<feature type="transmembrane region" description="Helical" evidence="10">
    <location>
        <begin position="316"/>
        <end position="344"/>
    </location>
</feature>
<evidence type="ECO:0000256" key="8">
    <source>
        <dbReference type="ARBA" id="ARBA00023136"/>
    </source>
</evidence>
<keyword evidence="8 10" id="KW-0472">Membrane</keyword>
<feature type="transmembrane region" description="Helical" evidence="10">
    <location>
        <begin position="371"/>
        <end position="392"/>
    </location>
</feature>
<dbReference type="GO" id="GO:0015297">
    <property type="term" value="F:antiporter activity"/>
    <property type="evidence" value="ECO:0007669"/>
    <property type="project" value="InterPro"/>
</dbReference>
<name>A0A9D1ICY1_9FIRM</name>
<dbReference type="EMBL" id="DVMU01000088">
    <property type="protein sequence ID" value="HIU33724.1"/>
    <property type="molecule type" value="Genomic_DNA"/>
</dbReference>
<gene>
    <name evidence="11" type="ORF">IAB02_04100</name>
</gene>
<protein>
    <recommendedName>
        <fullName evidence="3">Multidrug export protein MepA</fullName>
    </recommendedName>
</protein>
<dbReference type="GO" id="GO:0005886">
    <property type="term" value="C:plasma membrane"/>
    <property type="evidence" value="ECO:0007669"/>
    <property type="project" value="UniProtKB-SubCell"/>
</dbReference>
<evidence type="ECO:0000256" key="1">
    <source>
        <dbReference type="ARBA" id="ARBA00004651"/>
    </source>
</evidence>
<sequence length="462" mass="49885">MQSYDEKHKRMIEQPLPKLLAALAAPAIVAVMITSIYNMADTFFVGLMGSSSKTGAVGVALPIMTIIQAVGFFFGHGSGNYVSRALGHKDTRDAETMAATGFYSGIVMGLVITVSGFALIKWLPGWLGATETIEPYTREYLQYIFIGAPWMVGSLILNNQLRFQGSAFYGMIGIGSGGILNIALDPIFIFTLDMGVGGAALATILSQFVGFVLLWIGTLKGGNIRLRIKNVRPSLENYREILRGGLPSLWRQGLSSVSTMCLNLAARPYGDPAIAAFSIVSRVMMFALSAVIGFGQGFQPVCGFNYGAERYDRVRGAFWLSFKVSIVVLTAFAILGACFAPGVVEIFMTGENAEALEVAAIGAKALRLQCIFFPLLGFLTLSNMMLQTIGLAGRASVLAASRQGIFFLPAIFILPRLFGLAGVQWSQPIADLLSVLLTIPITLSVLREMKRVEERQKRVAQA</sequence>
<dbReference type="PANTHER" id="PTHR43823:SF3">
    <property type="entry name" value="MULTIDRUG EXPORT PROTEIN MEPA"/>
    <property type="match status" value="1"/>
</dbReference>